<dbReference type="GO" id="GO:0003723">
    <property type="term" value="F:RNA binding"/>
    <property type="evidence" value="ECO:0007669"/>
    <property type="project" value="InterPro"/>
</dbReference>
<dbReference type="FunFam" id="1.25.40.10:FF:000381">
    <property type="entry name" value="Pentatricopeptide repeat-containing protein"/>
    <property type="match status" value="1"/>
</dbReference>
<dbReference type="EMBL" id="CP093349">
    <property type="protein sequence ID" value="WOH10099.1"/>
    <property type="molecule type" value="Genomic_DNA"/>
</dbReference>
<dbReference type="AlphaFoldDB" id="A0AAF1B825"/>
<dbReference type="GO" id="GO:0009451">
    <property type="term" value="P:RNA modification"/>
    <property type="evidence" value="ECO:0007669"/>
    <property type="project" value="InterPro"/>
</dbReference>
<keyword evidence="1" id="KW-0677">Repeat</keyword>
<evidence type="ECO:0000256" key="2">
    <source>
        <dbReference type="SAM" id="Phobius"/>
    </source>
</evidence>
<keyword evidence="2" id="KW-1133">Transmembrane helix</keyword>
<dbReference type="Pfam" id="PF01535">
    <property type="entry name" value="PPR"/>
    <property type="match status" value="3"/>
</dbReference>
<dbReference type="SUPFAM" id="SSF48452">
    <property type="entry name" value="TPR-like"/>
    <property type="match status" value="1"/>
</dbReference>
<dbReference type="Proteomes" id="UP000077755">
    <property type="component" value="Chromosome 7"/>
</dbReference>
<dbReference type="Pfam" id="PF20431">
    <property type="entry name" value="E_motif"/>
    <property type="match status" value="1"/>
</dbReference>
<feature type="transmembrane region" description="Helical" evidence="2">
    <location>
        <begin position="185"/>
        <end position="208"/>
    </location>
</feature>
<dbReference type="Pfam" id="PF13041">
    <property type="entry name" value="PPR_2"/>
    <property type="match status" value="2"/>
</dbReference>
<keyword evidence="4" id="KW-1185">Reference proteome</keyword>
<dbReference type="Pfam" id="PF12854">
    <property type="entry name" value="PPR_1"/>
    <property type="match status" value="1"/>
</dbReference>
<sequence length="631" mass="70555">MALSKQFLTEPPLKFLSSIQLNHFLQHCSKSRALQQGRQTHQQIITHGLHQNPFMATKLVQMYADCNNIISAHHVFDQLSHPNVFAWTAMLAFYSRNGMTKECLACYNEMKKNRVFPDKYVLPNVVRACTKSLCLETGMQIHKEAVVFGVEMNLQICNSLIDMYSKCGDVAGARRVFDAMVERDLLSWNSLISAYVSSGFLVLAIELFGFMRMGGFEPDTVTWNTIVDAYCRMGQCDEASNVFKKIKEPNIISWTTLISGYSRIGEHEVTLSIFREMMSIGKVCPDLDCLSSVLVSCRHVEGFNFGREIHAHGIKTINITAFYKSAGPALLVMYATNRRMPEMGNVFDFMDMSDVVTWSAMIHSLAHLGMAHSALACFRKMHILKIQNDQTTLSTILPVCDLKIGKEIHAYIWRNGFNSVITVLNALIHMYSKNGCSTIAHSVFVNMESRDVVSWNAIIGGFGMNGFGQAALHLLQEMSHSEICPNSSTFTSVLSACSHSGLVDEGLQVFHKMTREFGFEPKTEHFACVVDLLARSGQLNDAVEFINRMPVKPDKCLWGAVLSASRAHQNVITGVLAAENLVQLEPNNAGNYVTLSNMYVRAGRWDDAVRVRKQMDSRNLVKPSGLALLNP</sequence>
<evidence type="ECO:0000313" key="3">
    <source>
        <dbReference type="EMBL" id="WOH10099.1"/>
    </source>
</evidence>
<protein>
    <recommendedName>
        <fullName evidence="5">Pentacotripeptide-repeat region of PRORP domain-containing protein</fullName>
    </recommendedName>
</protein>
<keyword evidence="2" id="KW-0472">Membrane</keyword>
<dbReference type="InterPro" id="IPR011990">
    <property type="entry name" value="TPR-like_helical_dom_sf"/>
</dbReference>
<dbReference type="FunFam" id="1.25.40.10:FF:000090">
    <property type="entry name" value="Pentatricopeptide repeat-containing protein, chloroplastic"/>
    <property type="match status" value="1"/>
</dbReference>
<evidence type="ECO:0000256" key="1">
    <source>
        <dbReference type="ARBA" id="ARBA00022737"/>
    </source>
</evidence>
<reference evidence="3" key="2">
    <citation type="submission" date="2022-03" db="EMBL/GenBank/DDBJ databases">
        <title>Draft title - Genomic analysis of global carrot germplasm unveils the trajectory of domestication and the origin of high carotenoid orange carrot.</title>
        <authorList>
            <person name="Iorizzo M."/>
            <person name="Ellison S."/>
            <person name="Senalik D."/>
            <person name="Macko-Podgorni A."/>
            <person name="Grzebelus D."/>
            <person name="Bostan H."/>
            <person name="Rolling W."/>
            <person name="Curaba J."/>
            <person name="Simon P."/>
        </authorList>
    </citation>
    <scope>NUCLEOTIDE SEQUENCE</scope>
    <source>
        <tissue evidence="3">Leaf</tissue>
    </source>
</reference>
<name>A0AAF1B825_DAUCS</name>
<dbReference type="Gene3D" id="1.25.40.10">
    <property type="entry name" value="Tetratricopeptide repeat domain"/>
    <property type="match status" value="5"/>
</dbReference>
<proteinExistence type="predicted"/>
<gene>
    <name evidence="3" type="ORF">DCAR_0729560</name>
</gene>
<evidence type="ECO:0008006" key="5">
    <source>
        <dbReference type="Google" id="ProtNLM"/>
    </source>
</evidence>
<dbReference type="PANTHER" id="PTHR47926">
    <property type="entry name" value="PENTATRICOPEPTIDE REPEAT-CONTAINING PROTEIN"/>
    <property type="match status" value="1"/>
</dbReference>
<dbReference type="FunFam" id="1.25.40.10:FF:000285">
    <property type="entry name" value="Pentatricopeptide repeat-containing protein, chloroplastic"/>
    <property type="match status" value="1"/>
</dbReference>
<evidence type="ECO:0000313" key="4">
    <source>
        <dbReference type="Proteomes" id="UP000077755"/>
    </source>
</evidence>
<reference evidence="3" key="1">
    <citation type="journal article" date="2016" name="Nat. Genet.">
        <title>A high-quality carrot genome assembly provides new insights into carotenoid accumulation and asterid genome evolution.</title>
        <authorList>
            <person name="Iorizzo M."/>
            <person name="Ellison S."/>
            <person name="Senalik D."/>
            <person name="Zeng P."/>
            <person name="Satapoomin P."/>
            <person name="Huang J."/>
            <person name="Bowman M."/>
            <person name="Iovene M."/>
            <person name="Sanseverino W."/>
            <person name="Cavagnaro P."/>
            <person name="Yildiz M."/>
            <person name="Macko-Podgorni A."/>
            <person name="Moranska E."/>
            <person name="Grzebelus E."/>
            <person name="Grzebelus D."/>
            <person name="Ashrafi H."/>
            <person name="Zheng Z."/>
            <person name="Cheng S."/>
            <person name="Spooner D."/>
            <person name="Van Deynze A."/>
            <person name="Simon P."/>
        </authorList>
    </citation>
    <scope>NUCLEOTIDE SEQUENCE</scope>
    <source>
        <tissue evidence="3">Leaf</tissue>
    </source>
</reference>
<dbReference type="InterPro" id="IPR046960">
    <property type="entry name" value="PPR_At4g14850-like_plant"/>
</dbReference>
<organism evidence="3 4">
    <name type="scientific">Daucus carota subsp. sativus</name>
    <name type="common">Carrot</name>
    <dbReference type="NCBI Taxonomy" id="79200"/>
    <lineage>
        <taxon>Eukaryota</taxon>
        <taxon>Viridiplantae</taxon>
        <taxon>Streptophyta</taxon>
        <taxon>Embryophyta</taxon>
        <taxon>Tracheophyta</taxon>
        <taxon>Spermatophyta</taxon>
        <taxon>Magnoliopsida</taxon>
        <taxon>eudicotyledons</taxon>
        <taxon>Gunneridae</taxon>
        <taxon>Pentapetalae</taxon>
        <taxon>asterids</taxon>
        <taxon>campanulids</taxon>
        <taxon>Apiales</taxon>
        <taxon>Apiaceae</taxon>
        <taxon>Apioideae</taxon>
        <taxon>Scandiceae</taxon>
        <taxon>Daucinae</taxon>
        <taxon>Daucus</taxon>
        <taxon>Daucus sect. Daucus</taxon>
    </lineage>
</organism>
<accession>A0AAF1B825</accession>
<keyword evidence="2" id="KW-0812">Transmembrane</keyword>
<dbReference type="NCBIfam" id="TIGR00756">
    <property type="entry name" value="PPR"/>
    <property type="match status" value="8"/>
</dbReference>
<dbReference type="KEGG" id="dcr:108196553"/>
<dbReference type="InterPro" id="IPR046848">
    <property type="entry name" value="E_motif"/>
</dbReference>
<dbReference type="InterPro" id="IPR002885">
    <property type="entry name" value="PPR_rpt"/>
</dbReference>